<sequence length="90" mass="9587">MVFAGGEFTCPSYITCTDGGTACCHQDGNTLYVDGCCPYANAVCISPTTCQRAAELGRMLRGQMEDKMSQPMTKLVAINQAIALNDGIKN</sequence>
<keyword evidence="1" id="KW-1185">Reference proteome</keyword>
<reference evidence="2" key="1">
    <citation type="submission" date="2024-02" db="UniProtKB">
        <authorList>
            <consortium name="WormBaseParasite"/>
        </authorList>
    </citation>
    <scope>IDENTIFICATION</scope>
</reference>
<proteinExistence type="predicted"/>
<accession>A0AAF3FTW2</accession>
<dbReference type="WBParaSite" id="MBELARI_LOCUS9687">
    <property type="protein sequence ID" value="MBELARI_LOCUS9687"/>
    <property type="gene ID" value="MBELARI_LOCUS9687"/>
</dbReference>
<evidence type="ECO:0000313" key="1">
    <source>
        <dbReference type="Proteomes" id="UP000887575"/>
    </source>
</evidence>
<organism evidence="1 2">
    <name type="scientific">Mesorhabditis belari</name>
    <dbReference type="NCBI Taxonomy" id="2138241"/>
    <lineage>
        <taxon>Eukaryota</taxon>
        <taxon>Metazoa</taxon>
        <taxon>Ecdysozoa</taxon>
        <taxon>Nematoda</taxon>
        <taxon>Chromadorea</taxon>
        <taxon>Rhabditida</taxon>
        <taxon>Rhabditina</taxon>
        <taxon>Rhabditomorpha</taxon>
        <taxon>Rhabditoidea</taxon>
        <taxon>Rhabditidae</taxon>
        <taxon>Mesorhabditinae</taxon>
        <taxon>Mesorhabditis</taxon>
    </lineage>
</organism>
<protein>
    <submittedName>
        <fullName evidence="2">Uncharacterized protein</fullName>
    </submittedName>
</protein>
<name>A0AAF3FTW2_9BILA</name>
<evidence type="ECO:0000313" key="2">
    <source>
        <dbReference type="WBParaSite" id="MBELARI_LOCUS9687"/>
    </source>
</evidence>
<dbReference type="AlphaFoldDB" id="A0AAF3FTW2"/>
<dbReference type="Proteomes" id="UP000887575">
    <property type="component" value="Unassembled WGS sequence"/>
</dbReference>